<dbReference type="SMART" id="SM00295">
    <property type="entry name" value="B41"/>
    <property type="match status" value="1"/>
</dbReference>
<feature type="region of interest" description="Disordered" evidence="7">
    <location>
        <begin position="324"/>
        <end position="373"/>
    </location>
</feature>
<dbReference type="SUPFAM" id="SSF54236">
    <property type="entry name" value="Ubiquitin-like"/>
    <property type="match status" value="1"/>
</dbReference>
<dbReference type="Gene3D" id="3.90.190.10">
    <property type="entry name" value="Protein tyrosine phosphatase superfamily"/>
    <property type="match status" value="1"/>
</dbReference>
<dbReference type="SMART" id="SM00404">
    <property type="entry name" value="PTPc_motif"/>
    <property type="match status" value="1"/>
</dbReference>
<dbReference type="InterPro" id="IPR018979">
    <property type="entry name" value="FERM_N"/>
</dbReference>
<dbReference type="Pfam" id="PF00102">
    <property type="entry name" value="Y_phosphatase"/>
    <property type="match status" value="1"/>
</dbReference>
<feature type="region of interest" description="Disordered" evidence="7">
    <location>
        <begin position="416"/>
        <end position="459"/>
    </location>
</feature>
<dbReference type="PROSITE" id="PS50055">
    <property type="entry name" value="TYR_PHOSPHATASE_PTP"/>
    <property type="match status" value="1"/>
</dbReference>
<dbReference type="Gene3D" id="1.20.80.60">
    <property type="match status" value="1"/>
</dbReference>
<evidence type="ECO:0000256" key="2">
    <source>
        <dbReference type="ARBA" id="ARBA00009649"/>
    </source>
</evidence>
<dbReference type="InterPro" id="IPR029071">
    <property type="entry name" value="Ubiquitin-like_domsf"/>
</dbReference>
<evidence type="ECO:0000313" key="12">
    <source>
        <dbReference type="Proteomes" id="UP000275408"/>
    </source>
</evidence>
<name>A0A3M6TU85_POCDA</name>
<dbReference type="PANTHER" id="PTHR45706">
    <property type="entry name" value="TYROSINE-PROTEIN PHOSPHATASE"/>
    <property type="match status" value="1"/>
</dbReference>
<evidence type="ECO:0000313" key="11">
    <source>
        <dbReference type="EMBL" id="RMX44965.1"/>
    </source>
</evidence>
<keyword evidence="5" id="KW-0904">Protein phosphatase</keyword>
<evidence type="ECO:0000259" key="9">
    <source>
        <dbReference type="PROSITE" id="PS50056"/>
    </source>
</evidence>
<reference evidence="11 12" key="1">
    <citation type="journal article" date="2018" name="Sci. Rep.">
        <title>Comparative analysis of the Pocillopora damicornis genome highlights role of immune system in coral evolution.</title>
        <authorList>
            <person name="Cunning R."/>
            <person name="Bay R.A."/>
            <person name="Gillette P."/>
            <person name="Baker A.C."/>
            <person name="Traylor-Knowles N."/>
        </authorList>
    </citation>
    <scope>NUCLEOTIDE SEQUENCE [LARGE SCALE GENOMIC DNA]</scope>
    <source>
        <strain evidence="11">RSMAS</strain>
        <tissue evidence="11">Whole animal</tissue>
    </source>
</reference>
<evidence type="ECO:0000256" key="7">
    <source>
        <dbReference type="SAM" id="MobiDB-lite"/>
    </source>
</evidence>
<feature type="compositionally biased region" description="Low complexity" evidence="7">
    <location>
        <begin position="352"/>
        <end position="362"/>
    </location>
</feature>
<proteinExistence type="inferred from homology"/>
<dbReference type="InterPro" id="IPR019749">
    <property type="entry name" value="Band_41_domain"/>
</dbReference>
<evidence type="ECO:0000259" key="8">
    <source>
        <dbReference type="PROSITE" id="PS50055"/>
    </source>
</evidence>
<dbReference type="PRINTS" id="PR00700">
    <property type="entry name" value="PRTYPHPHTASE"/>
</dbReference>
<dbReference type="InterPro" id="IPR041782">
    <property type="entry name" value="PTPN14/21_FERM_C"/>
</dbReference>
<evidence type="ECO:0000256" key="5">
    <source>
        <dbReference type="ARBA" id="ARBA00022912"/>
    </source>
</evidence>
<keyword evidence="5" id="KW-0378">Hydrolase</keyword>
<dbReference type="OrthoDB" id="5854685at2759"/>
<dbReference type="InterPro" id="IPR003595">
    <property type="entry name" value="Tyr_Pase_cat"/>
</dbReference>
<dbReference type="PROSITE" id="PS50056">
    <property type="entry name" value="TYR_PHOSPHATASE_2"/>
    <property type="match status" value="1"/>
</dbReference>
<feature type="region of interest" description="Disordered" evidence="7">
    <location>
        <begin position="480"/>
        <end position="499"/>
    </location>
</feature>
<comment type="subcellular location">
    <subcellularLocation>
        <location evidence="1">Cytoplasm</location>
        <location evidence="1">Cytoskeleton</location>
    </subcellularLocation>
</comment>
<dbReference type="EC" id="3.1.3.48" evidence="3"/>
<dbReference type="InterPro" id="IPR000242">
    <property type="entry name" value="PTP_cat"/>
</dbReference>
<organism evidence="11 12">
    <name type="scientific">Pocillopora damicornis</name>
    <name type="common">Cauliflower coral</name>
    <name type="synonym">Millepora damicornis</name>
    <dbReference type="NCBI Taxonomy" id="46731"/>
    <lineage>
        <taxon>Eukaryota</taxon>
        <taxon>Metazoa</taxon>
        <taxon>Cnidaria</taxon>
        <taxon>Anthozoa</taxon>
        <taxon>Hexacorallia</taxon>
        <taxon>Scleractinia</taxon>
        <taxon>Astrocoeniina</taxon>
        <taxon>Pocilloporidae</taxon>
        <taxon>Pocillopora</taxon>
    </lineage>
</organism>
<comment type="similarity">
    <text evidence="2">Belongs to the protein-tyrosine phosphatase family. Non-receptor class subfamily.</text>
</comment>
<feature type="domain" description="FERM" evidence="10">
    <location>
        <begin position="18"/>
        <end position="328"/>
    </location>
</feature>
<dbReference type="GO" id="GO:0004725">
    <property type="term" value="F:protein tyrosine phosphatase activity"/>
    <property type="evidence" value="ECO:0007669"/>
    <property type="project" value="UniProtKB-EC"/>
</dbReference>
<evidence type="ECO:0000256" key="6">
    <source>
        <dbReference type="ARBA" id="ARBA00023212"/>
    </source>
</evidence>
<dbReference type="Gene3D" id="2.30.29.30">
    <property type="entry name" value="Pleckstrin-homology domain (PH domain)/Phosphotyrosine-binding domain (PTB)"/>
    <property type="match status" value="1"/>
</dbReference>
<evidence type="ECO:0000256" key="3">
    <source>
        <dbReference type="ARBA" id="ARBA00013064"/>
    </source>
</evidence>
<feature type="domain" description="Tyrosine specific protein phosphatases" evidence="9">
    <location>
        <begin position="719"/>
        <end position="799"/>
    </location>
</feature>
<dbReference type="Gene3D" id="3.10.20.90">
    <property type="entry name" value="Phosphatidylinositol 3-kinase Catalytic Subunit, Chain A, domain 1"/>
    <property type="match status" value="1"/>
</dbReference>
<dbReference type="SUPFAM" id="SSF50729">
    <property type="entry name" value="PH domain-like"/>
    <property type="match status" value="1"/>
</dbReference>
<dbReference type="EMBL" id="RCHS01002919">
    <property type="protein sequence ID" value="RMX44965.1"/>
    <property type="molecule type" value="Genomic_DNA"/>
</dbReference>
<evidence type="ECO:0000256" key="1">
    <source>
        <dbReference type="ARBA" id="ARBA00004245"/>
    </source>
</evidence>
<evidence type="ECO:0000256" key="4">
    <source>
        <dbReference type="ARBA" id="ARBA00022490"/>
    </source>
</evidence>
<protein>
    <recommendedName>
        <fullName evidence="3">protein-tyrosine-phosphatase</fullName>
        <ecNumber evidence="3">3.1.3.48</ecNumber>
    </recommendedName>
</protein>
<dbReference type="PRINTS" id="PR00935">
    <property type="entry name" value="BAND41"/>
</dbReference>
<dbReference type="SMART" id="SM01196">
    <property type="entry name" value="FERM_C"/>
    <property type="match status" value="1"/>
</dbReference>
<dbReference type="InterPro" id="IPR029021">
    <property type="entry name" value="Prot-tyrosine_phosphatase-like"/>
</dbReference>
<dbReference type="PANTHER" id="PTHR45706:SF1">
    <property type="entry name" value="PEZ, ISOFORM A"/>
    <property type="match status" value="1"/>
</dbReference>
<feature type="compositionally biased region" description="Polar residues" evidence="7">
    <location>
        <begin position="416"/>
        <end position="433"/>
    </location>
</feature>
<dbReference type="STRING" id="46731.A0A3M6TU85"/>
<dbReference type="PROSITE" id="PS50057">
    <property type="entry name" value="FERM_3"/>
    <property type="match status" value="1"/>
</dbReference>
<dbReference type="FunFam" id="2.30.29.30:FF:000149">
    <property type="entry name" value="Tyrosine-protein phosphatase non-receptor type"/>
    <property type="match status" value="1"/>
</dbReference>
<keyword evidence="4" id="KW-0963">Cytoplasm</keyword>
<dbReference type="SUPFAM" id="SSF52799">
    <property type="entry name" value="(Phosphotyrosine protein) phosphatases II"/>
    <property type="match status" value="1"/>
</dbReference>
<accession>A0A3M6TU85</accession>
<dbReference type="Proteomes" id="UP000275408">
    <property type="component" value="Unassembled WGS sequence"/>
</dbReference>
<dbReference type="InterPro" id="IPR019748">
    <property type="entry name" value="FERM_central"/>
</dbReference>
<evidence type="ECO:0000259" key="10">
    <source>
        <dbReference type="PROSITE" id="PS50057"/>
    </source>
</evidence>
<dbReference type="CDD" id="cd14473">
    <property type="entry name" value="FERM_B-lobe"/>
    <property type="match status" value="1"/>
</dbReference>
<dbReference type="AlphaFoldDB" id="A0A3M6TU85"/>
<keyword evidence="6" id="KW-0206">Cytoskeleton</keyword>
<dbReference type="PROSITE" id="PS00383">
    <property type="entry name" value="TYR_PHOSPHATASE_1"/>
    <property type="match status" value="1"/>
</dbReference>
<feature type="compositionally biased region" description="Basic and acidic residues" evidence="7">
    <location>
        <begin position="342"/>
        <end position="351"/>
    </location>
</feature>
<keyword evidence="12" id="KW-1185">Reference proteome</keyword>
<dbReference type="InterPro" id="IPR000299">
    <property type="entry name" value="FERM_domain"/>
</dbReference>
<dbReference type="InterPro" id="IPR011993">
    <property type="entry name" value="PH-like_dom_sf"/>
</dbReference>
<dbReference type="GO" id="GO:0005856">
    <property type="term" value="C:cytoskeleton"/>
    <property type="evidence" value="ECO:0007669"/>
    <property type="project" value="UniProtKB-SubCell"/>
</dbReference>
<dbReference type="SUPFAM" id="SSF47031">
    <property type="entry name" value="Second domain of FERM"/>
    <property type="match status" value="1"/>
</dbReference>
<comment type="caution">
    <text evidence="11">The sequence shown here is derived from an EMBL/GenBank/DDBJ whole genome shotgun (WGS) entry which is preliminary data.</text>
</comment>
<sequence>MPFGICTKPLKDDLIKYLPILVETPDKSCIEVTLSKDAIGLECLESVTKELGLHEVGYFGLCYKTKKGIDWWIVLEKSIKKQLEQNTLSSVGSIRLKLKIHFFVTGSSWLKLQGKLIRSFYYLQLKDQILEGSLSCEKDSAVLLASYTAQAELGDYDAETFVTFAETHNLYPSSVAASHAKEILDQQGNDGSIILVGASFLGIVVRHPHGLPPAYFRWPDIVRITHNKKYFCIESTKSFDIIQFEMDDAPTAKYVWRMFVAHHQFCRLNLSRSSTRASTAKHQPHNIRLSKHEFKKKTGVVASSDGSGSLSSFSSVTGLDNPVFTERSGTGSDTDTRYSGIQHKDNTDCVSRDSSNSTNRSTLPRPHSLNLSSVNSGHEFLLRDGFCTSQNSLDHNRSLYSHGLLNGATVTNEVGSSLSMDSGNPLGTQSLESLNDRSHNTPPSNASSDQACSPSVRVSRPARPVSLSLEQLVADNASEVTGRTSGYSTSNDSDLEEGRDMEYECGNELPFSREAQLEELEKIFNEGQVFTEFQKVERRSEKLTSASAQCGGNAEKNRYKDVIPYEESRVRLNPRNNSSGSDYINADYVKEDVGTKTYRYIAAQGPMENTVADFWQMVWEQNVTIIVAATDDKVSSKTTCYPYWPEDLDGSRKKFHCFEVETVSIRITSSFKVRKLSLHMASSKEKKMICHLHFTDWPDHGVPQDPKHFLVCFYFVWGTEFLDELESARQQVSSNHGHAQEVQPVLVHCTAGVGRTGVIILTDLMIGCLQSNQRVNILKSLIHLRSQRMLLVANFGQYRFVYTVLIHFLKNSRLI</sequence>
<dbReference type="CDD" id="cd13188">
    <property type="entry name" value="FERM_C_PTPN14_PTPN21"/>
    <property type="match status" value="1"/>
</dbReference>
<dbReference type="InterPro" id="IPR018980">
    <property type="entry name" value="FERM_PH-like_C"/>
</dbReference>
<feature type="domain" description="Tyrosine-protein phosphatase" evidence="8">
    <location>
        <begin position="529"/>
        <end position="808"/>
    </location>
</feature>
<dbReference type="InterPro" id="IPR016130">
    <property type="entry name" value="Tyr_Pase_AS"/>
</dbReference>
<dbReference type="Pfam" id="PF09380">
    <property type="entry name" value="FERM_C"/>
    <property type="match status" value="1"/>
</dbReference>
<gene>
    <name evidence="11" type="ORF">pdam_00018183</name>
</gene>
<dbReference type="SMART" id="SM00194">
    <property type="entry name" value="PTPc"/>
    <property type="match status" value="1"/>
</dbReference>
<feature type="compositionally biased region" description="Polar residues" evidence="7">
    <location>
        <begin position="327"/>
        <end position="339"/>
    </location>
</feature>
<dbReference type="Pfam" id="PF09379">
    <property type="entry name" value="FERM_N"/>
    <property type="match status" value="1"/>
</dbReference>
<dbReference type="InterPro" id="IPR035963">
    <property type="entry name" value="FERM_2"/>
</dbReference>
<feature type="compositionally biased region" description="Polar residues" evidence="7">
    <location>
        <begin position="440"/>
        <end position="453"/>
    </location>
</feature>
<dbReference type="InterPro" id="IPR000387">
    <property type="entry name" value="Tyr_Pase_dom"/>
</dbReference>
<feature type="compositionally biased region" description="Polar residues" evidence="7">
    <location>
        <begin position="480"/>
        <end position="492"/>
    </location>
</feature>